<reference evidence="4" key="2">
    <citation type="submission" date="2024-04" db="EMBL/GenBank/DDBJ databases">
        <authorList>
            <person name="Chen Y."/>
            <person name="Shah S."/>
            <person name="Dougan E. K."/>
            <person name="Thang M."/>
            <person name="Chan C."/>
        </authorList>
    </citation>
    <scope>NUCLEOTIDE SEQUENCE [LARGE SCALE GENOMIC DNA]</scope>
</reference>
<sequence length="247" mass="28074">MKSRALDVSYSRKMDLTTQFGFILAVNYVRHLIRGGVAWFAMPCNSWVFMSRGSTKRCLLRVKGATHLKSTALGNRLARRLCYLLELCHKLGIFWVIEQPTTSLLFFYRPLRRLMKRHGAKRVGCSLGALNANTTKPVFLWGTVPFLGAFNIRPTALRRHQLQKIRNFLKLNTTHIYQDKRGRTRCAGGTDLKATQSYPGLMGLKVAEEVKRHVEQLPAQRRPTNVQGISFEDYGDDSSDSGLESIL</sequence>
<dbReference type="Proteomes" id="UP001152797">
    <property type="component" value="Unassembled WGS sequence"/>
</dbReference>
<keyword evidence="5" id="KW-1185">Reference proteome</keyword>
<feature type="transmembrane region" description="Helical" evidence="2">
    <location>
        <begin position="20"/>
        <end position="42"/>
    </location>
</feature>
<comment type="caution">
    <text evidence="3">The sequence shown here is derived from an EMBL/GenBank/DDBJ whole genome shotgun (WGS) entry which is preliminary data.</text>
</comment>
<accession>A0A9P1GG41</accession>
<reference evidence="3" key="1">
    <citation type="submission" date="2022-10" db="EMBL/GenBank/DDBJ databases">
        <authorList>
            <person name="Chen Y."/>
            <person name="Dougan E. K."/>
            <person name="Chan C."/>
            <person name="Rhodes N."/>
            <person name="Thang M."/>
        </authorList>
    </citation>
    <scope>NUCLEOTIDE SEQUENCE</scope>
</reference>
<proteinExistence type="predicted"/>
<dbReference type="EMBL" id="CAMXCT010005235">
    <property type="protein sequence ID" value="CAI4011803.1"/>
    <property type="molecule type" value="Genomic_DNA"/>
</dbReference>
<name>A0A9P1GG41_9DINO</name>
<evidence type="ECO:0000256" key="1">
    <source>
        <dbReference type="SAM" id="MobiDB-lite"/>
    </source>
</evidence>
<keyword evidence="2" id="KW-1133">Transmembrane helix</keyword>
<keyword evidence="2" id="KW-0472">Membrane</keyword>
<evidence type="ECO:0000313" key="5">
    <source>
        <dbReference type="Proteomes" id="UP001152797"/>
    </source>
</evidence>
<feature type="region of interest" description="Disordered" evidence="1">
    <location>
        <begin position="216"/>
        <end position="247"/>
    </location>
</feature>
<protein>
    <submittedName>
        <fullName evidence="3">Uncharacterized protein</fullName>
    </submittedName>
</protein>
<dbReference type="AlphaFoldDB" id="A0A9P1GG41"/>
<keyword evidence="2" id="KW-0812">Transmembrane</keyword>
<dbReference type="EMBL" id="CAMXCT030005235">
    <property type="protein sequence ID" value="CAL4799115.1"/>
    <property type="molecule type" value="Genomic_DNA"/>
</dbReference>
<evidence type="ECO:0000313" key="3">
    <source>
        <dbReference type="EMBL" id="CAI4011803.1"/>
    </source>
</evidence>
<evidence type="ECO:0000313" key="4">
    <source>
        <dbReference type="EMBL" id="CAL1165178.1"/>
    </source>
</evidence>
<organism evidence="3">
    <name type="scientific">Cladocopium goreaui</name>
    <dbReference type="NCBI Taxonomy" id="2562237"/>
    <lineage>
        <taxon>Eukaryota</taxon>
        <taxon>Sar</taxon>
        <taxon>Alveolata</taxon>
        <taxon>Dinophyceae</taxon>
        <taxon>Suessiales</taxon>
        <taxon>Symbiodiniaceae</taxon>
        <taxon>Cladocopium</taxon>
    </lineage>
</organism>
<gene>
    <name evidence="3" type="ORF">C1SCF055_LOCUS36932</name>
</gene>
<dbReference type="EMBL" id="CAMXCT020005235">
    <property type="protein sequence ID" value="CAL1165178.1"/>
    <property type="molecule type" value="Genomic_DNA"/>
</dbReference>
<dbReference type="OrthoDB" id="444654at2759"/>
<evidence type="ECO:0000256" key="2">
    <source>
        <dbReference type="SAM" id="Phobius"/>
    </source>
</evidence>